<dbReference type="PANTHER" id="PTHR43174">
    <property type="entry name" value="UDP-N-ACETYLGLUCOSAMINE 2-EPIMERASE"/>
    <property type="match status" value="1"/>
</dbReference>
<dbReference type="AlphaFoldDB" id="A0A1F7WEX6"/>
<name>A0A1F7WEX6_9BACT</name>
<dbReference type="Pfam" id="PF02350">
    <property type="entry name" value="Epimerase_2"/>
    <property type="match status" value="1"/>
</dbReference>
<dbReference type="STRING" id="1802424.A2480_00535"/>
<comment type="similarity">
    <text evidence="1">Belongs to the UDP-N-acetylglucosamine 2-epimerase family.</text>
</comment>
<dbReference type="Proteomes" id="UP000176988">
    <property type="component" value="Unassembled WGS sequence"/>
</dbReference>
<evidence type="ECO:0000313" key="4">
    <source>
        <dbReference type="Proteomes" id="UP000176988"/>
    </source>
</evidence>
<feature type="domain" description="UDP-N-acetylglucosamine 2-epimerase" evidence="2">
    <location>
        <begin position="25"/>
        <end position="368"/>
    </location>
</feature>
<reference evidence="3 4" key="1">
    <citation type="journal article" date="2016" name="Nat. Commun.">
        <title>Thousands of microbial genomes shed light on interconnected biogeochemical processes in an aquifer system.</title>
        <authorList>
            <person name="Anantharaman K."/>
            <person name="Brown C.T."/>
            <person name="Hug L.A."/>
            <person name="Sharon I."/>
            <person name="Castelle C.J."/>
            <person name="Probst A.J."/>
            <person name="Thomas B.C."/>
            <person name="Singh A."/>
            <person name="Wilkins M.J."/>
            <person name="Karaoz U."/>
            <person name="Brodie E.L."/>
            <person name="Williams K.H."/>
            <person name="Hubbard S.S."/>
            <person name="Banfield J.F."/>
        </authorList>
    </citation>
    <scope>NUCLEOTIDE SEQUENCE [LARGE SCALE GENOMIC DNA]</scope>
</reference>
<accession>A0A1F7WEX6</accession>
<dbReference type="InterPro" id="IPR029767">
    <property type="entry name" value="WecB-like"/>
</dbReference>
<dbReference type="NCBIfam" id="TIGR00236">
    <property type="entry name" value="wecB"/>
    <property type="match status" value="1"/>
</dbReference>
<dbReference type="Gene3D" id="3.40.50.2000">
    <property type="entry name" value="Glycogen Phosphorylase B"/>
    <property type="match status" value="2"/>
</dbReference>
<dbReference type="PANTHER" id="PTHR43174:SF1">
    <property type="entry name" value="UDP-N-ACETYLGLUCOSAMINE 2-EPIMERASE"/>
    <property type="match status" value="1"/>
</dbReference>
<evidence type="ECO:0000256" key="1">
    <source>
        <dbReference type="RuleBase" id="RU003513"/>
    </source>
</evidence>
<dbReference type="SUPFAM" id="SSF53756">
    <property type="entry name" value="UDP-Glycosyltransferase/glycogen phosphorylase"/>
    <property type="match status" value="1"/>
</dbReference>
<dbReference type="GO" id="GO:0016853">
    <property type="term" value="F:isomerase activity"/>
    <property type="evidence" value="ECO:0007669"/>
    <property type="project" value="UniProtKB-KW"/>
</dbReference>
<organism evidence="3 4">
    <name type="scientific">Candidatus Uhrbacteria bacterium RIFOXYC2_FULL_47_19</name>
    <dbReference type="NCBI Taxonomy" id="1802424"/>
    <lineage>
        <taxon>Bacteria</taxon>
        <taxon>Candidatus Uhriibacteriota</taxon>
    </lineage>
</organism>
<keyword evidence="1" id="KW-0413">Isomerase</keyword>
<dbReference type="CDD" id="cd03786">
    <property type="entry name" value="GTB_UDP-GlcNAc_2-Epimerase"/>
    <property type="match status" value="1"/>
</dbReference>
<gene>
    <name evidence="3" type="ORF">A2480_00535</name>
</gene>
<dbReference type="EMBL" id="MGFG01000028">
    <property type="protein sequence ID" value="OGM00605.1"/>
    <property type="molecule type" value="Genomic_DNA"/>
</dbReference>
<evidence type="ECO:0000313" key="3">
    <source>
        <dbReference type="EMBL" id="OGM00605.1"/>
    </source>
</evidence>
<comment type="caution">
    <text evidence="3">The sequence shown here is derived from an EMBL/GenBank/DDBJ whole genome shotgun (WGS) entry which is preliminary data.</text>
</comment>
<sequence>MQDKKIAIIFGTRPEIIKLTPVIRECQKRNLPFFCIHTGQHYSFEMDAIFFDELSLPVPDYKLEIGTQLTAGHGEQVGLMLAQIEKILIKEKPFVVVVQGDTNTVLAGALSATKIPTPVYDQRIRVAHVEAGLRSYDRQMPEETNRVLVDHISDFLFAPTENKKKILLGEGIAEDKIFVVGNTIVDMVLQSSIVAKEKSNVLEKFNLKENSYILLTLHRQENVDSKETLLNIIEGVYRFAEQRNLPVVFPIHPRTEKMLHTFDILLPRIIQTVTPTGYLDFISLEINACLIMTDSGGLQEEACILQVPCVTLRNSTERPETIAVGANSIAGTNSDSILQNAHKMIGKNRDWENPFGDGKTAERIINTIIKNYEN</sequence>
<evidence type="ECO:0000259" key="2">
    <source>
        <dbReference type="Pfam" id="PF02350"/>
    </source>
</evidence>
<dbReference type="InterPro" id="IPR003331">
    <property type="entry name" value="UDP_GlcNAc_Epimerase_2_dom"/>
</dbReference>
<proteinExistence type="inferred from homology"/>
<protein>
    <submittedName>
        <fullName evidence="3">UDP-N-acetylglucosamine 2-epimerase</fullName>
    </submittedName>
</protein>